<evidence type="ECO:0000313" key="2">
    <source>
        <dbReference type="Proteomes" id="UP001519460"/>
    </source>
</evidence>
<proteinExistence type="predicted"/>
<dbReference type="EMBL" id="JACVVK020000016">
    <property type="protein sequence ID" value="KAK7504220.1"/>
    <property type="molecule type" value="Genomic_DNA"/>
</dbReference>
<evidence type="ECO:0000313" key="1">
    <source>
        <dbReference type="EMBL" id="KAK7504220.1"/>
    </source>
</evidence>
<name>A0ABD0LXG8_9CAEN</name>
<accession>A0ABD0LXG8</accession>
<dbReference type="AlphaFoldDB" id="A0ABD0LXG8"/>
<gene>
    <name evidence="1" type="ORF">BaRGS_00004524</name>
</gene>
<protein>
    <submittedName>
        <fullName evidence="1">Uncharacterized protein</fullName>
    </submittedName>
</protein>
<dbReference type="Proteomes" id="UP001519460">
    <property type="component" value="Unassembled WGS sequence"/>
</dbReference>
<comment type="caution">
    <text evidence="1">The sequence shown here is derived from an EMBL/GenBank/DDBJ whole genome shotgun (WGS) entry which is preliminary data.</text>
</comment>
<reference evidence="1 2" key="1">
    <citation type="journal article" date="2023" name="Sci. Data">
        <title>Genome assembly of the Korean intertidal mud-creeper Batillaria attramentaria.</title>
        <authorList>
            <person name="Patra A.K."/>
            <person name="Ho P.T."/>
            <person name="Jun S."/>
            <person name="Lee S.J."/>
            <person name="Kim Y."/>
            <person name="Won Y.J."/>
        </authorList>
    </citation>
    <scope>NUCLEOTIDE SEQUENCE [LARGE SCALE GENOMIC DNA]</scope>
    <source>
        <strain evidence="1">Wonlab-2016</strain>
    </source>
</reference>
<keyword evidence="2" id="KW-1185">Reference proteome</keyword>
<organism evidence="1 2">
    <name type="scientific">Batillaria attramentaria</name>
    <dbReference type="NCBI Taxonomy" id="370345"/>
    <lineage>
        <taxon>Eukaryota</taxon>
        <taxon>Metazoa</taxon>
        <taxon>Spiralia</taxon>
        <taxon>Lophotrochozoa</taxon>
        <taxon>Mollusca</taxon>
        <taxon>Gastropoda</taxon>
        <taxon>Caenogastropoda</taxon>
        <taxon>Sorbeoconcha</taxon>
        <taxon>Cerithioidea</taxon>
        <taxon>Batillariidae</taxon>
        <taxon>Batillaria</taxon>
    </lineage>
</organism>
<sequence>MKNKTDIFPSFSVGPWFSNQGSEWSMFVAHVATCLFVSAEKARNVCPSPPHPTPRQKIPEVFVASRRPAGARLIGVEQPMPFTGWRNTDGRLFLLGFLAGILVKDRVALSPGETINRAFEHRKSGERRNKWGMVIAWRLR</sequence>